<dbReference type="Proteomes" id="UP000748025">
    <property type="component" value="Unassembled WGS sequence"/>
</dbReference>
<dbReference type="InterPro" id="IPR012462">
    <property type="entry name" value="UFSP1/2_DUB_cat"/>
</dbReference>
<evidence type="ECO:0000256" key="1">
    <source>
        <dbReference type="ARBA" id="ARBA00022801"/>
    </source>
</evidence>
<dbReference type="Pfam" id="PF07910">
    <property type="entry name" value="Peptidase_C78"/>
    <property type="match status" value="1"/>
</dbReference>
<dbReference type="GO" id="GO:0016787">
    <property type="term" value="F:hydrolase activity"/>
    <property type="evidence" value="ECO:0007669"/>
    <property type="project" value="UniProtKB-KW"/>
</dbReference>
<accession>A0A9P7NG92</accession>
<feature type="domain" description="UFSP1/2/DUB catalytic" evidence="3">
    <location>
        <begin position="68"/>
        <end position="290"/>
    </location>
</feature>
<proteinExistence type="predicted"/>
<protein>
    <recommendedName>
        <fullName evidence="3">UFSP1/2/DUB catalytic domain-containing protein</fullName>
    </recommendedName>
</protein>
<comment type="caution">
    <text evidence="4">The sequence shown here is derived from an EMBL/GenBank/DDBJ whole genome shotgun (WGS) entry which is preliminary data.</text>
</comment>
<evidence type="ECO:0000313" key="5">
    <source>
        <dbReference type="Proteomes" id="UP000748025"/>
    </source>
</evidence>
<name>A0A9P7NG92_9HYPO</name>
<dbReference type="Gene3D" id="3.90.70.130">
    <property type="match status" value="1"/>
</dbReference>
<dbReference type="OrthoDB" id="288987at2759"/>
<sequence length="298" mass="33636">MINWPLIFGRRTAAKRKTCLTPHRTGESSTKGASEADTPSSEVLGGNGTEICVIPNLIWLADGSPSIRYTYFCSPCVQHISKLRQEGGFCGYRNIQCLISYIISTRSSGCEIFGNDIPSVFQIQDLIERAWDMGFNSHGRLETGGIRGTRKYIGTPEAQALFNSVSIPCSVKAVRGSKNEKPYQELLNEIEAYFEQAGGSEDHIKIRSTDLPPIYLQFQGHSLTVVGFEKNMKNKSYLYVFDPSIRNPQAIKKNSRNDRSENNWAKIESIIRPYRRGEAYFSKHDKFELLFLQQQANT</sequence>
<evidence type="ECO:0000256" key="2">
    <source>
        <dbReference type="SAM" id="MobiDB-lite"/>
    </source>
</evidence>
<feature type="compositionally biased region" description="Polar residues" evidence="2">
    <location>
        <begin position="27"/>
        <end position="41"/>
    </location>
</feature>
<feature type="region of interest" description="Disordered" evidence="2">
    <location>
        <begin position="20"/>
        <end position="42"/>
    </location>
</feature>
<gene>
    <name evidence="4" type="ORF">E4U43_001584</name>
</gene>
<keyword evidence="5" id="KW-1185">Reference proteome</keyword>
<organism evidence="4 5">
    <name type="scientific">Claviceps pusilla</name>
    <dbReference type="NCBI Taxonomy" id="123648"/>
    <lineage>
        <taxon>Eukaryota</taxon>
        <taxon>Fungi</taxon>
        <taxon>Dikarya</taxon>
        <taxon>Ascomycota</taxon>
        <taxon>Pezizomycotina</taxon>
        <taxon>Sordariomycetes</taxon>
        <taxon>Hypocreomycetidae</taxon>
        <taxon>Hypocreales</taxon>
        <taxon>Clavicipitaceae</taxon>
        <taxon>Claviceps</taxon>
    </lineage>
</organism>
<evidence type="ECO:0000313" key="4">
    <source>
        <dbReference type="EMBL" id="KAG6017347.1"/>
    </source>
</evidence>
<reference evidence="4" key="1">
    <citation type="journal article" date="2020" name="bioRxiv">
        <title>Whole genome comparisons of ergot fungi reveals the divergence and evolution of species within the genus Claviceps are the result of varying mechanisms driving genome evolution and host range expansion.</title>
        <authorList>
            <person name="Wyka S.A."/>
            <person name="Mondo S.J."/>
            <person name="Liu M."/>
            <person name="Dettman J."/>
            <person name="Nalam V."/>
            <person name="Broders K.D."/>
        </authorList>
    </citation>
    <scope>NUCLEOTIDE SEQUENCE</scope>
    <source>
        <strain evidence="4">CCC 602</strain>
    </source>
</reference>
<evidence type="ECO:0000259" key="3">
    <source>
        <dbReference type="Pfam" id="PF07910"/>
    </source>
</evidence>
<dbReference type="EMBL" id="SRPW01000152">
    <property type="protein sequence ID" value="KAG6017347.1"/>
    <property type="molecule type" value="Genomic_DNA"/>
</dbReference>
<dbReference type="AlphaFoldDB" id="A0A9P7NG92"/>
<keyword evidence="1" id="KW-0378">Hydrolase</keyword>